<feature type="coiled-coil region" evidence="1">
    <location>
        <begin position="31"/>
        <end position="65"/>
    </location>
</feature>
<dbReference type="GO" id="GO:0032012">
    <property type="term" value="P:regulation of ARF protein signal transduction"/>
    <property type="evidence" value="ECO:0007669"/>
    <property type="project" value="InterPro"/>
</dbReference>
<dbReference type="GO" id="GO:0016192">
    <property type="term" value="P:vesicle-mediated transport"/>
    <property type="evidence" value="ECO:0007669"/>
    <property type="project" value="UniProtKB-ARBA"/>
</dbReference>
<protein>
    <recommendedName>
        <fullName evidence="2">SEC7 domain-containing protein</fullName>
    </recommendedName>
</protein>
<dbReference type="InterPro" id="IPR035999">
    <property type="entry name" value="Sec7_dom_sf"/>
</dbReference>
<feature type="domain" description="SEC7" evidence="2">
    <location>
        <begin position="60"/>
        <end position="248"/>
    </location>
</feature>
<dbReference type="KEGG" id="sre:PTSG_10329"/>
<dbReference type="GO" id="GO:0012505">
    <property type="term" value="C:endomembrane system"/>
    <property type="evidence" value="ECO:0007669"/>
    <property type="project" value="UniProtKB-ARBA"/>
</dbReference>
<gene>
    <name evidence="3" type="ORF">PTSG_10329</name>
</gene>
<dbReference type="Gene3D" id="1.10.220.20">
    <property type="match status" value="1"/>
</dbReference>
<dbReference type="PANTHER" id="PTHR10663">
    <property type="entry name" value="GUANYL-NUCLEOTIDE EXCHANGE FACTOR"/>
    <property type="match status" value="1"/>
</dbReference>
<dbReference type="InterPro" id="IPR000904">
    <property type="entry name" value="Sec7_dom"/>
</dbReference>
<organism evidence="4">
    <name type="scientific">Salpingoeca rosetta (strain ATCC 50818 / BSB-021)</name>
    <dbReference type="NCBI Taxonomy" id="946362"/>
    <lineage>
        <taxon>Eukaryota</taxon>
        <taxon>Choanoflagellata</taxon>
        <taxon>Craspedida</taxon>
        <taxon>Salpingoecidae</taxon>
        <taxon>Salpingoeca</taxon>
    </lineage>
</organism>
<dbReference type="FunCoup" id="F2UQZ8">
    <property type="interactions" value="1011"/>
</dbReference>
<dbReference type="OrthoDB" id="430364at2759"/>
<dbReference type="CDD" id="cd00171">
    <property type="entry name" value="Sec7"/>
    <property type="match status" value="1"/>
</dbReference>
<dbReference type="GeneID" id="16068907"/>
<keyword evidence="1" id="KW-0175">Coiled coil</keyword>
<dbReference type="Gene3D" id="1.10.1000.11">
    <property type="entry name" value="Arf Nucleotide-binding Site Opener,domain 2"/>
    <property type="match status" value="1"/>
</dbReference>
<dbReference type="InterPro" id="IPR023394">
    <property type="entry name" value="Sec7_C_sf"/>
</dbReference>
<dbReference type="PROSITE" id="PS50190">
    <property type="entry name" value="SEC7"/>
    <property type="match status" value="1"/>
</dbReference>
<dbReference type="RefSeq" id="XP_004988378.1">
    <property type="nucleotide sequence ID" value="XM_004988321.1"/>
</dbReference>
<dbReference type="GO" id="GO:0005085">
    <property type="term" value="F:guanyl-nucleotide exchange factor activity"/>
    <property type="evidence" value="ECO:0007669"/>
    <property type="project" value="InterPro"/>
</dbReference>
<dbReference type="eggNOG" id="KOG0930">
    <property type="taxonomic scope" value="Eukaryota"/>
</dbReference>
<dbReference type="InParanoid" id="F2UQZ8"/>
<reference evidence="3" key="1">
    <citation type="submission" date="2009-08" db="EMBL/GenBank/DDBJ databases">
        <title>Annotation of Salpingoeca rosetta.</title>
        <authorList>
            <consortium name="The Broad Institute Genome Sequencing Platform"/>
            <person name="Russ C."/>
            <person name="Cuomo C."/>
            <person name="Burger G."/>
            <person name="Gray M.W."/>
            <person name="Holland P.W.H."/>
            <person name="King N."/>
            <person name="Lang F.B.F."/>
            <person name="Roger A.J."/>
            <person name="Ruiz-Trillo I."/>
            <person name="Young S.K."/>
            <person name="Zeng Q."/>
            <person name="Gargeya S."/>
            <person name="Alvarado L."/>
            <person name="Berlin A."/>
            <person name="Chapman S.B."/>
            <person name="Chen Z."/>
            <person name="Freedman E."/>
            <person name="Gellesch M."/>
            <person name="Goldberg J."/>
            <person name="Griggs A."/>
            <person name="Gujja S."/>
            <person name="Heilman E."/>
            <person name="Heiman D."/>
            <person name="Howarth C."/>
            <person name="Mehta T."/>
            <person name="Neiman D."/>
            <person name="Pearson M."/>
            <person name="Roberts A."/>
            <person name="Saif S."/>
            <person name="Shea T."/>
            <person name="Shenoy N."/>
            <person name="Sisk P."/>
            <person name="Stolte C."/>
            <person name="Sykes S."/>
            <person name="White J."/>
            <person name="Yandava C."/>
            <person name="Haas B."/>
            <person name="Nusbaum C."/>
            <person name="Birren B."/>
        </authorList>
    </citation>
    <scope>NUCLEOTIDE SEQUENCE [LARGE SCALE GENOMIC DNA]</scope>
    <source>
        <strain evidence="3">ATCC 50818</strain>
    </source>
</reference>
<dbReference type="SMART" id="SM00222">
    <property type="entry name" value="Sec7"/>
    <property type="match status" value="1"/>
</dbReference>
<dbReference type="GO" id="GO:0005737">
    <property type="term" value="C:cytoplasm"/>
    <property type="evidence" value="ECO:0007669"/>
    <property type="project" value="UniProtKB-ARBA"/>
</dbReference>
<dbReference type="SUPFAM" id="SSF48425">
    <property type="entry name" value="Sec7 domain"/>
    <property type="match status" value="1"/>
</dbReference>
<dbReference type="Pfam" id="PF01369">
    <property type="entry name" value="Sec7"/>
    <property type="match status" value="1"/>
</dbReference>
<name>F2UQZ8_SALR5</name>
<sequence>MATMVDTVSDLIGEAAFADDEEELEWVRSEIASTSSIIQKYEEELQQIVQQLDAWNQEDEELRKQSSNSKVKDAKSTFNDKPKKGIDMLIECGEIEEKTPEAVAQYLNTASGLNKASVGDYLGENDEFNLKVLEAFAHLYDFNGQDFDEALRAYLSGFRLPGESQKIDRMMEAFAKRYHDCNPQQFANSDTAYVLAFATIMLNTSLHNPNIKDKMSLDMFIGMNRGIDNGGSLDADLLTRIYESIRDKEFDLHDTNDGFVETFVDAEKSGWMLKEGAPVHMHMMVAVGHHSSYKMQTTSEEEMNDWIVKLTAAMTKNPLMTLYRDKLRKAKGS</sequence>
<dbReference type="EMBL" id="GL832990">
    <property type="protein sequence ID" value="EGD80053.1"/>
    <property type="molecule type" value="Genomic_DNA"/>
</dbReference>
<evidence type="ECO:0000313" key="3">
    <source>
        <dbReference type="EMBL" id="EGD80053.1"/>
    </source>
</evidence>
<dbReference type="FunFam" id="1.10.1000.11:FF:000002">
    <property type="entry name" value="Cytohesin 1"/>
    <property type="match status" value="1"/>
</dbReference>
<dbReference type="Proteomes" id="UP000007799">
    <property type="component" value="Unassembled WGS sequence"/>
</dbReference>
<evidence type="ECO:0000313" key="4">
    <source>
        <dbReference type="Proteomes" id="UP000007799"/>
    </source>
</evidence>
<dbReference type="PANTHER" id="PTHR10663:SF388">
    <property type="entry name" value="GOLGI-SPECIFIC BREFELDIN A-RESISTANCE GUANINE NUCLEOTIDE EXCHANGE FACTOR 1"/>
    <property type="match status" value="1"/>
</dbReference>
<proteinExistence type="predicted"/>
<dbReference type="AlphaFoldDB" id="F2UQZ8"/>
<keyword evidence="4" id="KW-1185">Reference proteome</keyword>
<evidence type="ECO:0000259" key="2">
    <source>
        <dbReference type="PROSITE" id="PS50190"/>
    </source>
</evidence>
<dbReference type="STRING" id="946362.F2UQZ8"/>
<evidence type="ECO:0000256" key="1">
    <source>
        <dbReference type="SAM" id="Coils"/>
    </source>
</evidence>
<accession>F2UQZ8</accession>